<dbReference type="EMBL" id="CP020084">
    <property type="protein sequence ID" value="ASR53711.1"/>
    <property type="molecule type" value="Genomic_DNA"/>
</dbReference>
<organism evidence="1 2">
    <name type="scientific">Blastomonas fulva</name>
    <dbReference type="NCBI Taxonomy" id="1550728"/>
    <lineage>
        <taxon>Bacteria</taxon>
        <taxon>Pseudomonadati</taxon>
        <taxon>Pseudomonadota</taxon>
        <taxon>Alphaproteobacteria</taxon>
        <taxon>Sphingomonadales</taxon>
        <taxon>Sphingomonadaceae</taxon>
        <taxon>Blastomonas</taxon>
    </lineage>
</organism>
<reference evidence="1 2" key="1">
    <citation type="submission" date="2017-03" db="EMBL/GenBank/DDBJ databases">
        <title>Complete genome sequence of Blastomonas fulva degrading microcsystin LR.</title>
        <authorList>
            <person name="Lee H.-g."/>
            <person name="Jin L."/>
            <person name="oh H.-M."/>
        </authorList>
    </citation>
    <scope>NUCLEOTIDE SEQUENCE [LARGE SCALE GENOMIC DNA]</scope>
    <source>
        <strain evidence="1 2">T2</strain>
        <plasmid evidence="1 2">unnamed</plasmid>
    </source>
</reference>
<evidence type="ECO:0000313" key="2">
    <source>
        <dbReference type="Proteomes" id="UP000258016"/>
    </source>
</evidence>
<accession>A0ABN5BBG1</accession>
<keyword evidence="2" id="KW-1185">Reference proteome</keyword>
<geneLocation type="plasmid" evidence="1 2">
    <name>unnamed</name>
</geneLocation>
<protein>
    <submittedName>
        <fullName evidence="1">Uncharacterized protein</fullName>
    </submittedName>
</protein>
<proteinExistence type="predicted"/>
<sequence>MKLLADERSGGVLTRGEATIIELADGPVFVLLKTPVAGVDLGGEATDALLATLPDGGDDYIAAINKLGGWFADPVSAELPREKWPLMVRFGDLNDPTSVKRIDPESLGVKRILLETTHDDVTVGLQDRLQWLQNGGLSLDPGGSPTTSPTFAQTIYQSAFTSEIKR</sequence>
<name>A0ABN5BBG1_9SPHN</name>
<gene>
    <name evidence="1" type="ORF">B5J99_18940</name>
</gene>
<evidence type="ECO:0000313" key="1">
    <source>
        <dbReference type="EMBL" id="ASR53711.1"/>
    </source>
</evidence>
<keyword evidence="1" id="KW-0614">Plasmid</keyword>
<dbReference type="Proteomes" id="UP000258016">
    <property type="component" value="Plasmid unnamed"/>
</dbReference>